<protein>
    <recommendedName>
        <fullName evidence="2">Inner membrane component domain-containing protein</fullName>
    </recommendedName>
</protein>
<dbReference type="InterPro" id="IPR005185">
    <property type="entry name" value="YccF"/>
</dbReference>
<dbReference type="PANTHER" id="PTHR42903:SF1">
    <property type="entry name" value="INNER MEMBRANE PROTEIN YCCF"/>
    <property type="match status" value="1"/>
</dbReference>
<feature type="transmembrane region" description="Helical" evidence="1">
    <location>
        <begin position="61"/>
        <end position="80"/>
    </location>
</feature>
<proteinExistence type="predicted"/>
<keyword evidence="1" id="KW-1133">Transmembrane helix</keyword>
<name>A0A9W8DL94_9FUNG</name>
<dbReference type="Pfam" id="PF03733">
    <property type="entry name" value="YccF"/>
    <property type="match status" value="2"/>
</dbReference>
<dbReference type="PIRSF" id="PIRSF028777">
    <property type="entry name" value="UCP028777"/>
    <property type="match status" value="1"/>
</dbReference>
<keyword evidence="4" id="KW-1185">Reference proteome</keyword>
<gene>
    <name evidence="3" type="ORF">IWQ60_011868</name>
</gene>
<feature type="transmembrane region" description="Helical" evidence="1">
    <location>
        <begin position="86"/>
        <end position="106"/>
    </location>
</feature>
<dbReference type="PANTHER" id="PTHR42903">
    <property type="entry name" value="INNER MEMBRANE PROTEIN YCCF"/>
    <property type="match status" value="1"/>
</dbReference>
<dbReference type="OrthoDB" id="16982at2759"/>
<dbReference type="Proteomes" id="UP001150569">
    <property type="component" value="Unassembled WGS sequence"/>
</dbReference>
<dbReference type="NCBIfam" id="NF008740">
    <property type="entry name" value="PRK11770.1-2"/>
    <property type="match status" value="1"/>
</dbReference>
<comment type="caution">
    <text evidence="3">The sequence shown here is derived from an EMBL/GenBank/DDBJ whole genome shotgun (WGS) entry which is preliminary data.</text>
</comment>
<accession>A0A9W8DL94</accession>
<feature type="domain" description="Inner membrane component" evidence="2">
    <location>
        <begin position="72"/>
        <end position="121"/>
    </location>
</feature>
<keyword evidence="1" id="KW-0812">Transmembrane</keyword>
<dbReference type="AlphaFoldDB" id="A0A9W8DL94"/>
<dbReference type="InterPro" id="IPR052937">
    <property type="entry name" value="Inner_membrane_protein"/>
</dbReference>
<evidence type="ECO:0000256" key="1">
    <source>
        <dbReference type="SAM" id="Phobius"/>
    </source>
</evidence>
<dbReference type="EMBL" id="JANBPT010001476">
    <property type="protein sequence ID" value="KAJ1907421.1"/>
    <property type="molecule type" value="Genomic_DNA"/>
</dbReference>
<dbReference type="InterPro" id="IPR031308">
    <property type="entry name" value="UCP028777"/>
</dbReference>
<evidence type="ECO:0000313" key="4">
    <source>
        <dbReference type="Proteomes" id="UP001150569"/>
    </source>
</evidence>
<organism evidence="3 4">
    <name type="scientific">Tieghemiomyces parasiticus</name>
    <dbReference type="NCBI Taxonomy" id="78921"/>
    <lineage>
        <taxon>Eukaryota</taxon>
        <taxon>Fungi</taxon>
        <taxon>Fungi incertae sedis</taxon>
        <taxon>Zoopagomycota</taxon>
        <taxon>Kickxellomycotina</taxon>
        <taxon>Dimargaritomycetes</taxon>
        <taxon>Dimargaritales</taxon>
        <taxon>Dimargaritaceae</taxon>
        <taxon>Tieghemiomyces</taxon>
    </lineage>
</organism>
<sequence length="136" mass="15264">MGACRTIGNVIWVLLGGWVYFLYYALGGLLFFITIIGIPFGYEAWKLAFVALWPFGKDVSWNFRTTGCLSTVFNLIWLIFLGWHLFLIHLFVALGFAITIIGLPWAKQSWKLARVALWPFGTTTTTAGRLSSAPVV</sequence>
<evidence type="ECO:0000313" key="3">
    <source>
        <dbReference type="EMBL" id="KAJ1907421.1"/>
    </source>
</evidence>
<reference evidence="3" key="1">
    <citation type="submission" date="2022-07" db="EMBL/GenBank/DDBJ databases">
        <title>Phylogenomic reconstructions and comparative analyses of Kickxellomycotina fungi.</title>
        <authorList>
            <person name="Reynolds N.K."/>
            <person name="Stajich J.E."/>
            <person name="Barry K."/>
            <person name="Grigoriev I.V."/>
            <person name="Crous P."/>
            <person name="Smith M.E."/>
        </authorList>
    </citation>
    <scope>NUCLEOTIDE SEQUENCE</scope>
    <source>
        <strain evidence="3">RSA 861</strain>
    </source>
</reference>
<dbReference type="GO" id="GO:0005886">
    <property type="term" value="C:plasma membrane"/>
    <property type="evidence" value="ECO:0007669"/>
    <property type="project" value="TreeGrafter"/>
</dbReference>
<feature type="domain" description="Inner membrane component" evidence="2">
    <location>
        <begin position="7"/>
        <end position="57"/>
    </location>
</feature>
<evidence type="ECO:0000259" key="2">
    <source>
        <dbReference type="Pfam" id="PF03733"/>
    </source>
</evidence>
<keyword evidence="1" id="KW-0472">Membrane</keyword>